<dbReference type="GO" id="GO:0030983">
    <property type="term" value="F:mismatched DNA binding"/>
    <property type="evidence" value="ECO:0007669"/>
    <property type="project" value="InterPro"/>
</dbReference>
<dbReference type="InterPro" id="IPR014762">
    <property type="entry name" value="DNA_mismatch_repair_CS"/>
</dbReference>
<evidence type="ECO:0000256" key="1">
    <source>
        <dbReference type="ARBA" id="ARBA00006082"/>
    </source>
</evidence>
<dbReference type="SUPFAM" id="SSF54211">
    <property type="entry name" value="Ribosomal protein S5 domain 2-like"/>
    <property type="match status" value="1"/>
</dbReference>
<dbReference type="GO" id="GO:0140664">
    <property type="term" value="F:ATP-dependent DNA damage sensor activity"/>
    <property type="evidence" value="ECO:0007669"/>
    <property type="project" value="InterPro"/>
</dbReference>
<protein>
    <recommendedName>
        <fullName evidence="3">DNA mismatch repair protein S5 domain-containing protein</fullName>
    </recommendedName>
</protein>
<keyword evidence="5" id="KW-1185">Reference proteome</keyword>
<dbReference type="CDD" id="cd03485">
    <property type="entry name" value="MutL_Trans_hPMS_1_like"/>
    <property type="match status" value="1"/>
</dbReference>
<proteinExistence type="inferred from homology"/>
<evidence type="ECO:0000256" key="2">
    <source>
        <dbReference type="ARBA" id="ARBA00022763"/>
    </source>
</evidence>
<name>A0A6A6BVI5_9PEZI</name>
<evidence type="ECO:0000313" key="5">
    <source>
        <dbReference type="Proteomes" id="UP000799438"/>
    </source>
</evidence>
<dbReference type="InterPro" id="IPR014721">
    <property type="entry name" value="Ribsml_uS5_D2-typ_fold_subgr"/>
</dbReference>
<dbReference type="GeneID" id="54302165"/>
<dbReference type="InterPro" id="IPR036890">
    <property type="entry name" value="HATPase_C_sf"/>
</dbReference>
<dbReference type="Pfam" id="PF01119">
    <property type="entry name" value="DNA_mis_repair"/>
    <property type="match status" value="1"/>
</dbReference>
<dbReference type="GO" id="GO:0032389">
    <property type="term" value="C:MutLalpha complex"/>
    <property type="evidence" value="ECO:0007669"/>
    <property type="project" value="TreeGrafter"/>
</dbReference>
<dbReference type="Proteomes" id="UP000799438">
    <property type="component" value="Unassembled WGS sequence"/>
</dbReference>
<dbReference type="SMART" id="SM01340">
    <property type="entry name" value="DNA_mis_repair"/>
    <property type="match status" value="1"/>
</dbReference>
<dbReference type="InterPro" id="IPR013507">
    <property type="entry name" value="DNA_mismatch_S5_2-like"/>
</dbReference>
<dbReference type="InterPro" id="IPR038973">
    <property type="entry name" value="MutL/Mlh/Pms-like"/>
</dbReference>
<dbReference type="PANTHER" id="PTHR10073">
    <property type="entry name" value="DNA MISMATCH REPAIR PROTEIN MLH, PMS, MUTL"/>
    <property type="match status" value="1"/>
</dbReference>
<dbReference type="Gene3D" id="3.30.565.10">
    <property type="entry name" value="Histidine kinase-like ATPase, C-terminal domain"/>
    <property type="match status" value="1"/>
</dbReference>
<dbReference type="PANTHER" id="PTHR10073:SF41">
    <property type="entry name" value="MISMATCH REPAIR PROTEIN, PUTATIVE (AFU_ORTHOLOGUE AFUA_8G05820)-RELATED"/>
    <property type="match status" value="1"/>
</dbReference>
<dbReference type="InterPro" id="IPR002099">
    <property type="entry name" value="MutL/Mlh/PMS"/>
</dbReference>
<comment type="similarity">
    <text evidence="1">Belongs to the DNA mismatch repair MutL/HexB family.</text>
</comment>
<dbReference type="SUPFAM" id="SSF55874">
    <property type="entry name" value="ATPase domain of HSP90 chaperone/DNA topoisomerase II/histidine kinase"/>
    <property type="match status" value="1"/>
</dbReference>
<dbReference type="GO" id="GO:0016887">
    <property type="term" value="F:ATP hydrolysis activity"/>
    <property type="evidence" value="ECO:0007669"/>
    <property type="project" value="InterPro"/>
</dbReference>
<reference evidence="4" key="1">
    <citation type="journal article" date="2020" name="Stud. Mycol.">
        <title>101 Dothideomycetes genomes: a test case for predicting lifestyles and emergence of pathogens.</title>
        <authorList>
            <person name="Haridas S."/>
            <person name="Albert R."/>
            <person name="Binder M."/>
            <person name="Bloem J."/>
            <person name="Labutti K."/>
            <person name="Salamov A."/>
            <person name="Andreopoulos B."/>
            <person name="Baker S."/>
            <person name="Barry K."/>
            <person name="Bills G."/>
            <person name="Bluhm B."/>
            <person name="Cannon C."/>
            <person name="Castanera R."/>
            <person name="Culley D."/>
            <person name="Daum C."/>
            <person name="Ezra D."/>
            <person name="Gonzalez J."/>
            <person name="Henrissat B."/>
            <person name="Kuo A."/>
            <person name="Liang C."/>
            <person name="Lipzen A."/>
            <person name="Lutzoni F."/>
            <person name="Magnuson J."/>
            <person name="Mondo S."/>
            <person name="Nolan M."/>
            <person name="Ohm R."/>
            <person name="Pangilinan J."/>
            <person name="Park H.-J."/>
            <person name="Ramirez L."/>
            <person name="Alfaro M."/>
            <person name="Sun H."/>
            <person name="Tritt A."/>
            <person name="Yoshinaga Y."/>
            <person name="Zwiers L.-H."/>
            <person name="Turgeon B."/>
            <person name="Goodwin S."/>
            <person name="Spatafora J."/>
            <person name="Crous P."/>
            <person name="Grigoriev I."/>
        </authorList>
    </citation>
    <scope>NUCLEOTIDE SEQUENCE</scope>
    <source>
        <strain evidence="4">CBS 121167</strain>
    </source>
</reference>
<dbReference type="Gene3D" id="3.30.230.10">
    <property type="match status" value="1"/>
</dbReference>
<dbReference type="RefSeq" id="XP_033402576.1">
    <property type="nucleotide sequence ID" value="XM_033544669.1"/>
</dbReference>
<dbReference type="OrthoDB" id="10263226at2759"/>
<accession>A0A6A6BVI5</accession>
<keyword evidence="2" id="KW-0227">DNA damage</keyword>
<dbReference type="FunFam" id="3.30.565.10:FF:000017">
    <property type="entry name" value="PMS1 homolog 1, mismatch repair system component"/>
    <property type="match status" value="1"/>
</dbReference>
<feature type="domain" description="DNA mismatch repair protein S5" evidence="3">
    <location>
        <begin position="219"/>
        <end position="343"/>
    </location>
</feature>
<dbReference type="PROSITE" id="PS00058">
    <property type="entry name" value="DNA_MISMATCH_REPAIR_1"/>
    <property type="match status" value="1"/>
</dbReference>
<dbReference type="EMBL" id="ML995475">
    <property type="protein sequence ID" value="KAF2146867.1"/>
    <property type="molecule type" value="Genomic_DNA"/>
</dbReference>
<dbReference type="Pfam" id="PF13589">
    <property type="entry name" value="HATPase_c_3"/>
    <property type="match status" value="1"/>
</dbReference>
<dbReference type="InterPro" id="IPR020568">
    <property type="entry name" value="Ribosomal_Su5_D2-typ_SF"/>
</dbReference>
<evidence type="ECO:0000259" key="3">
    <source>
        <dbReference type="SMART" id="SM01340"/>
    </source>
</evidence>
<dbReference type="GO" id="GO:0006298">
    <property type="term" value="P:mismatch repair"/>
    <property type="evidence" value="ECO:0007669"/>
    <property type="project" value="InterPro"/>
</dbReference>
<gene>
    <name evidence="4" type="ORF">K452DRAFT_323924</name>
</gene>
<dbReference type="GO" id="GO:0005524">
    <property type="term" value="F:ATP binding"/>
    <property type="evidence" value="ECO:0007669"/>
    <property type="project" value="InterPro"/>
</dbReference>
<dbReference type="CDD" id="cd16926">
    <property type="entry name" value="HATPase_MutL-MLH-PMS-like"/>
    <property type="match status" value="1"/>
</dbReference>
<evidence type="ECO:0000313" key="4">
    <source>
        <dbReference type="EMBL" id="KAF2146867.1"/>
    </source>
</evidence>
<dbReference type="NCBIfam" id="TIGR00585">
    <property type="entry name" value="mutl"/>
    <property type="match status" value="1"/>
</dbReference>
<dbReference type="GO" id="GO:0061982">
    <property type="term" value="P:meiosis I cell cycle process"/>
    <property type="evidence" value="ECO:0007669"/>
    <property type="project" value="UniProtKB-ARBA"/>
</dbReference>
<organism evidence="4 5">
    <name type="scientific">Aplosporella prunicola CBS 121167</name>
    <dbReference type="NCBI Taxonomy" id="1176127"/>
    <lineage>
        <taxon>Eukaryota</taxon>
        <taxon>Fungi</taxon>
        <taxon>Dikarya</taxon>
        <taxon>Ascomycota</taxon>
        <taxon>Pezizomycotina</taxon>
        <taxon>Dothideomycetes</taxon>
        <taxon>Dothideomycetes incertae sedis</taxon>
        <taxon>Botryosphaeriales</taxon>
        <taxon>Aplosporellaceae</taxon>
        <taxon>Aplosporella</taxon>
    </lineage>
</organism>
<dbReference type="AlphaFoldDB" id="A0A6A6BVI5"/>
<sequence>MPIAALPPSAVRQIGSTQVLVDPSSVVKELIDNSLDARATNISVEISTNTIDVIQVRDNGHSIPAEDRPMVCRRYCTSKIRDFSDLKDLGGKCLGFRGEALASLAEMCGSLSITVRAEGEPVAALLKIGRSGNIESQEKMSHPVGTTVRAANFFQGLPVRKQDALKHSAKYLKHIKHLMQAYALARPATRFSLRVLKSKSDKANFIYAPKPGASVEDAAYKIIGINSANQCTWSILESRGFGIEAFLPKPNGEAAKVGNLGQFISVDSRPVSTMRGTFKQIASLFKEKLKRSSASFEGVKDPFLCMNIICPPDSYDPNIEPAKDDVMFDDAAKVVEAVEELLQVRHWSASAGE</sequence>